<evidence type="ECO:0000313" key="3">
    <source>
        <dbReference type="Proteomes" id="UP001596189"/>
    </source>
</evidence>
<sequence length="109" mass="11582">MDQVLVLLDARVAEAAEAWLTDPRDVGVYARLVAAVQDRRRHLSPPDDVPAGPDDERDLRSDASPGQGADEDVDGLASDRASTVRSVGEALAGDPRDALARLRRGGTIP</sequence>
<evidence type="ECO:0000256" key="1">
    <source>
        <dbReference type="SAM" id="MobiDB-lite"/>
    </source>
</evidence>
<proteinExistence type="predicted"/>
<organism evidence="2 3">
    <name type="scientific">Angustibacter luteus</name>
    <dbReference type="NCBI Taxonomy" id="658456"/>
    <lineage>
        <taxon>Bacteria</taxon>
        <taxon>Bacillati</taxon>
        <taxon>Actinomycetota</taxon>
        <taxon>Actinomycetes</taxon>
        <taxon>Kineosporiales</taxon>
        <taxon>Kineosporiaceae</taxon>
    </lineage>
</organism>
<keyword evidence="3" id="KW-1185">Reference proteome</keyword>
<reference evidence="3" key="1">
    <citation type="journal article" date="2019" name="Int. J. Syst. Evol. Microbiol.">
        <title>The Global Catalogue of Microorganisms (GCM) 10K type strain sequencing project: providing services to taxonomists for standard genome sequencing and annotation.</title>
        <authorList>
            <consortium name="The Broad Institute Genomics Platform"/>
            <consortium name="The Broad Institute Genome Sequencing Center for Infectious Disease"/>
            <person name="Wu L."/>
            <person name="Ma J."/>
        </authorList>
    </citation>
    <scope>NUCLEOTIDE SEQUENCE [LARGE SCALE GENOMIC DNA]</scope>
    <source>
        <strain evidence="3">KACC 14249</strain>
    </source>
</reference>
<dbReference type="Proteomes" id="UP001596189">
    <property type="component" value="Unassembled WGS sequence"/>
</dbReference>
<gene>
    <name evidence="2" type="ORF">ACFQDO_11185</name>
</gene>
<dbReference type="RefSeq" id="WP_345715629.1">
    <property type="nucleotide sequence ID" value="NZ_BAABFP010000002.1"/>
</dbReference>
<protein>
    <recommendedName>
        <fullName evidence="4">DUF222 domain-containing protein</fullName>
    </recommendedName>
</protein>
<evidence type="ECO:0000313" key="2">
    <source>
        <dbReference type="EMBL" id="MFC6007692.1"/>
    </source>
</evidence>
<comment type="caution">
    <text evidence="2">The sequence shown here is derived from an EMBL/GenBank/DDBJ whole genome shotgun (WGS) entry which is preliminary data.</text>
</comment>
<feature type="region of interest" description="Disordered" evidence="1">
    <location>
        <begin position="39"/>
        <end position="91"/>
    </location>
</feature>
<evidence type="ECO:0008006" key="4">
    <source>
        <dbReference type="Google" id="ProtNLM"/>
    </source>
</evidence>
<accession>A0ABW1JFJ6</accession>
<name>A0ABW1JFJ6_9ACTN</name>
<dbReference type="EMBL" id="JBHSRD010000004">
    <property type="protein sequence ID" value="MFC6007692.1"/>
    <property type="molecule type" value="Genomic_DNA"/>
</dbReference>